<dbReference type="InterPro" id="IPR036259">
    <property type="entry name" value="MFS_trans_sf"/>
</dbReference>
<gene>
    <name evidence="8" type="ORF">FGF68_09785</name>
</gene>
<dbReference type="CDD" id="cd17320">
    <property type="entry name" value="MFS_MdfA_MDR_like"/>
    <property type="match status" value="1"/>
</dbReference>
<dbReference type="InterPro" id="IPR011701">
    <property type="entry name" value="MFS"/>
</dbReference>
<feature type="transmembrane region" description="Helical" evidence="6">
    <location>
        <begin position="343"/>
        <end position="366"/>
    </location>
</feature>
<dbReference type="PANTHER" id="PTHR23502:SF132">
    <property type="entry name" value="POLYAMINE TRANSPORTER 2-RELATED"/>
    <property type="match status" value="1"/>
</dbReference>
<dbReference type="GO" id="GO:0022857">
    <property type="term" value="F:transmembrane transporter activity"/>
    <property type="evidence" value="ECO:0007669"/>
    <property type="project" value="InterPro"/>
</dbReference>
<feature type="transmembrane region" description="Helical" evidence="6">
    <location>
        <begin position="246"/>
        <end position="269"/>
    </location>
</feature>
<accession>A0A5C4RY56</accession>
<name>A0A5C4RY56_PROVB</name>
<feature type="transmembrane region" description="Helical" evidence="6">
    <location>
        <begin position="137"/>
        <end position="155"/>
    </location>
</feature>
<keyword evidence="9" id="KW-1185">Reference proteome</keyword>
<evidence type="ECO:0000256" key="3">
    <source>
        <dbReference type="ARBA" id="ARBA00022692"/>
    </source>
</evidence>
<feature type="transmembrane region" description="Helical" evidence="6">
    <location>
        <begin position="167"/>
        <end position="185"/>
    </location>
</feature>
<dbReference type="Proteomes" id="UP000309544">
    <property type="component" value="Unassembled WGS sequence"/>
</dbReference>
<keyword evidence="5 6" id="KW-0472">Membrane</keyword>
<organism evidence="8 9">
    <name type="scientific">Prosthecochloris vibrioformis</name>
    <name type="common">Chlorobium vibrioforme</name>
    <dbReference type="NCBI Taxonomy" id="1098"/>
    <lineage>
        <taxon>Bacteria</taxon>
        <taxon>Pseudomonadati</taxon>
        <taxon>Chlorobiota</taxon>
        <taxon>Chlorobiia</taxon>
        <taxon>Chlorobiales</taxon>
        <taxon>Chlorobiaceae</taxon>
        <taxon>Prosthecochloris</taxon>
    </lineage>
</organism>
<feature type="transmembrane region" description="Helical" evidence="6">
    <location>
        <begin position="108"/>
        <end position="125"/>
    </location>
</feature>
<feature type="domain" description="Major facilitator superfamily (MFS) profile" evidence="7">
    <location>
        <begin position="9"/>
        <end position="401"/>
    </location>
</feature>
<dbReference type="PROSITE" id="PS50850">
    <property type="entry name" value="MFS"/>
    <property type="match status" value="1"/>
</dbReference>
<dbReference type="InterPro" id="IPR020846">
    <property type="entry name" value="MFS_dom"/>
</dbReference>
<comment type="subcellular location">
    <subcellularLocation>
        <location evidence="1">Membrane</location>
        <topology evidence="1">Multi-pass membrane protein</topology>
    </subcellularLocation>
</comment>
<keyword evidence="3 6" id="KW-0812">Transmembrane</keyword>
<dbReference type="EMBL" id="VDCI01000010">
    <property type="protein sequence ID" value="TNJ35952.1"/>
    <property type="molecule type" value="Genomic_DNA"/>
</dbReference>
<dbReference type="PANTHER" id="PTHR23502">
    <property type="entry name" value="MAJOR FACILITATOR SUPERFAMILY"/>
    <property type="match status" value="1"/>
</dbReference>
<feature type="transmembrane region" description="Helical" evidence="6">
    <location>
        <begin position="211"/>
        <end position="234"/>
    </location>
</feature>
<evidence type="ECO:0000256" key="4">
    <source>
        <dbReference type="ARBA" id="ARBA00022989"/>
    </source>
</evidence>
<dbReference type="Pfam" id="PF07690">
    <property type="entry name" value="MFS_1"/>
    <property type="match status" value="1"/>
</dbReference>
<feature type="transmembrane region" description="Helical" evidence="6">
    <location>
        <begin position="51"/>
        <end position="67"/>
    </location>
</feature>
<keyword evidence="4 6" id="KW-1133">Transmembrane helix</keyword>
<dbReference type="GO" id="GO:0005886">
    <property type="term" value="C:plasma membrane"/>
    <property type="evidence" value="ECO:0007669"/>
    <property type="project" value="TreeGrafter"/>
</dbReference>
<feature type="transmembrane region" description="Helical" evidence="6">
    <location>
        <begin position="281"/>
        <end position="304"/>
    </location>
</feature>
<dbReference type="SUPFAM" id="SSF103473">
    <property type="entry name" value="MFS general substrate transporter"/>
    <property type="match status" value="1"/>
</dbReference>
<reference evidence="8 9" key="1">
    <citation type="submission" date="2019-05" db="EMBL/GenBank/DDBJ databases">
        <title>Draft Whole-Genome sequence of the green sulfur bacterium Prosthecochloris vibrioformis DSM 260.</title>
        <authorList>
            <person name="Meyer T.E."/>
            <person name="Kyndt J.A."/>
        </authorList>
    </citation>
    <scope>NUCLEOTIDE SEQUENCE [LARGE SCALE GENOMIC DNA]</scope>
    <source>
        <strain evidence="8 9">DSM 260</strain>
    </source>
</reference>
<dbReference type="Gene3D" id="1.20.1720.10">
    <property type="entry name" value="Multidrug resistance protein D"/>
    <property type="match status" value="1"/>
</dbReference>
<evidence type="ECO:0000256" key="6">
    <source>
        <dbReference type="SAM" id="Phobius"/>
    </source>
</evidence>
<dbReference type="AlphaFoldDB" id="A0A5C4RY56"/>
<evidence type="ECO:0000259" key="7">
    <source>
        <dbReference type="PROSITE" id="PS50850"/>
    </source>
</evidence>
<evidence type="ECO:0000313" key="9">
    <source>
        <dbReference type="Proteomes" id="UP000309544"/>
    </source>
</evidence>
<comment type="caution">
    <text evidence="8">The sequence shown here is derived from an EMBL/GenBank/DDBJ whole genome shotgun (WGS) entry which is preliminary data.</text>
</comment>
<evidence type="ECO:0000256" key="1">
    <source>
        <dbReference type="ARBA" id="ARBA00004141"/>
    </source>
</evidence>
<sequence>MTRHNNRNFAEFIALSAMMMSLVALAIDTMLPALPVIGRELGAEHENAPQLVISLLFLGMSVGQVFYGPISDSIGRKPAIYAGFVIFLTGTLLSLTATSFHVMLVGRVLQGLGAAGPRVVTMALVRDRFKGADMARVMSFIMTIFILVPIVAPALGQVMLDALGWRSIFGLFLVMSLGTLLWFVLRQPETLPAERRHPFSLQRIGKALREIIANPQSLGCTLVSGFVFGAFLGYLNSSQQIFQELYGLGSLFPLYFGVLASTFGAATLVNTRLVQHFSLHSLVGTAMNIAALLSLAFLIYASFYGGQPPLWALMLYLLPLFFTVGLLFGNLNAMAMEPLGHIAGIGAAAIGSISTGVALICGTLIGQAYDGTLLPMTAGYLALTTLSLPILRSSNIVQDNS</sequence>
<feature type="transmembrane region" description="Helical" evidence="6">
    <location>
        <begin position="310"/>
        <end position="331"/>
    </location>
</feature>
<feature type="transmembrane region" description="Helical" evidence="6">
    <location>
        <begin position="79"/>
        <end position="102"/>
    </location>
</feature>
<protein>
    <submittedName>
        <fullName evidence="8">Multidrug effflux MFS transporter</fullName>
    </submittedName>
</protein>
<keyword evidence="2" id="KW-0813">Transport</keyword>
<evidence type="ECO:0000256" key="5">
    <source>
        <dbReference type="ARBA" id="ARBA00023136"/>
    </source>
</evidence>
<evidence type="ECO:0000313" key="8">
    <source>
        <dbReference type="EMBL" id="TNJ35952.1"/>
    </source>
</evidence>
<dbReference type="RefSeq" id="WP_139626889.1">
    <property type="nucleotide sequence ID" value="NZ_VDCI01000010.1"/>
</dbReference>
<proteinExistence type="predicted"/>
<feature type="transmembrane region" description="Helical" evidence="6">
    <location>
        <begin position="12"/>
        <end position="31"/>
    </location>
</feature>
<evidence type="ECO:0000256" key="2">
    <source>
        <dbReference type="ARBA" id="ARBA00022448"/>
    </source>
</evidence>